<dbReference type="GO" id="GO:0000155">
    <property type="term" value="F:phosphorelay sensor kinase activity"/>
    <property type="evidence" value="ECO:0007669"/>
    <property type="project" value="InterPro"/>
</dbReference>
<dbReference type="SUPFAM" id="SSF55874">
    <property type="entry name" value="ATPase domain of HSP90 chaperone/DNA topoisomerase II/histidine kinase"/>
    <property type="match status" value="1"/>
</dbReference>
<dbReference type="OrthoDB" id="9796330at2"/>
<feature type="domain" description="Histidine kinase" evidence="11">
    <location>
        <begin position="753"/>
        <end position="1007"/>
    </location>
</feature>
<dbReference type="SMART" id="SM00091">
    <property type="entry name" value="PAS"/>
    <property type="match status" value="3"/>
</dbReference>
<keyword evidence="16" id="KW-1185">Reference proteome</keyword>
<keyword evidence="6" id="KW-0547">Nucleotide-binding</keyword>
<dbReference type="Pfam" id="PF05228">
    <property type="entry name" value="CHASE4"/>
    <property type="match status" value="1"/>
</dbReference>
<evidence type="ECO:0000256" key="3">
    <source>
        <dbReference type="ARBA" id="ARBA00012438"/>
    </source>
</evidence>
<dbReference type="Gene3D" id="1.10.287.130">
    <property type="match status" value="1"/>
</dbReference>
<dbReference type="InterPro" id="IPR036890">
    <property type="entry name" value="HATPase_C_sf"/>
</dbReference>
<evidence type="ECO:0000256" key="5">
    <source>
        <dbReference type="ARBA" id="ARBA00022679"/>
    </source>
</evidence>
<comment type="catalytic activity">
    <reaction evidence="1">
        <text>ATP + protein L-histidine = ADP + protein N-phospho-L-histidine.</text>
        <dbReference type="EC" id="2.7.13.3"/>
    </reaction>
</comment>
<dbReference type="InterPro" id="IPR000700">
    <property type="entry name" value="PAS-assoc_C"/>
</dbReference>
<dbReference type="InterPro" id="IPR001610">
    <property type="entry name" value="PAC"/>
</dbReference>
<dbReference type="Proteomes" id="UP000282654">
    <property type="component" value="Unassembled WGS sequence"/>
</dbReference>
<dbReference type="GO" id="GO:0006355">
    <property type="term" value="P:regulation of DNA-templated transcription"/>
    <property type="evidence" value="ECO:0007669"/>
    <property type="project" value="InterPro"/>
</dbReference>
<dbReference type="PROSITE" id="PS50112">
    <property type="entry name" value="PAS"/>
    <property type="match status" value="2"/>
</dbReference>
<dbReference type="AlphaFoldDB" id="A0A3N5BAJ0"/>
<keyword evidence="10" id="KW-0812">Transmembrane</keyword>
<sequence length="1017" mass="110972">MTLKKKTLQLFGLTAVCMGVVFMVALKTIVLNSLLAHEEMHLAADVERVLHLLGDEGRELQAKISFLAQRDDTCAFVKRPSPDYVRSNLPDAVLAAQRLDLIAFIDSTGKVVWGKAFYRGQGWRPVLPEGFPGSLAAGEGCFSRMVKASGGLTGLGLLPGGPALVAAVPVMPGTGTGPSPGAVIAGRYLDPEEVKHLAREAGLALDVWALTPIEKMPPDAAMAAQALLKGPEKLYTRLLSPEAIAGYTLVTGLCGKPVLLLRVTAPRTVYQQGQRSLLYLFVILVAVGALLGGITIFAFYQTVLSRLAHLSAAVRRIGMEGDLTTRVTVAGDDELADFAREINKMLAALEQSKQLRESEERYRALFDQALTGNYIALAYGRVLLCNPAYVRMFGFSSFDEALATDFFSLFPDEAAKEAFLWLLREKKRLELHEATFRRRDGQLITVVQNVIGTFDQRGELLQLQGYLFDITARKKAEEALARAKRQNELLLEAVGEGISGVDPEGKTTFVNPAALQMTGYAAEEVIGLQQHAMLHHTRADGTPYPEAACPVHATLRDGRPRSVTGEVFWRKDGSSFPVDYTCTPVREGEKIVGAVVVFRDVTARQRAEQALREAHTQIKQLVASISSILIGLDAAGCVQHWNGPAAETFGLAAAAVVGRPLSASGIEWEWEKVARGIAACRERQEPVRVDDVRYLRRDGKPGFLGLTVTPLVSEEGKHLGYVILAADITERKNEETQRVLRQKLESLGQLAAGIAHEINTPMQYVGDNTTFLRDAFATLSQFVARCQEFVAQGESGVVPADELAVALAALDWEFLGTEIPKALEQSLEGIGRVRKLVLAMKEFAHPGKKEKAPCNLNRAVESTVTISRNEWKYVADLEMDLDPDLPPVPCVVDEINQVVLNMIINAVHAIEAVVNKEAGEKGKIIIRTRREGDFAKIEISDTGTGIPPAIIDRIFDPFFTTKEVGKGSGQGLAIAHDIIVNKHRGNITVESEVGKGTTFTVYLPLNPPEEERREQVT</sequence>
<dbReference type="Pfam" id="PF00672">
    <property type="entry name" value="HAMP"/>
    <property type="match status" value="1"/>
</dbReference>
<dbReference type="InterPro" id="IPR007892">
    <property type="entry name" value="CHASE4"/>
</dbReference>
<keyword evidence="5" id="KW-0808">Transferase</keyword>
<dbReference type="InterPro" id="IPR000014">
    <property type="entry name" value="PAS"/>
</dbReference>
<dbReference type="PROSITE" id="PS50885">
    <property type="entry name" value="HAMP"/>
    <property type="match status" value="1"/>
</dbReference>
<feature type="domain" description="PAC" evidence="13">
    <location>
        <begin position="688"/>
        <end position="740"/>
    </location>
</feature>
<feature type="domain" description="HAMP" evidence="14">
    <location>
        <begin position="301"/>
        <end position="354"/>
    </location>
</feature>
<dbReference type="PROSITE" id="PS50109">
    <property type="entry name" value="HIS_KIN"/>
    <property type="match status" value="1"/>
</dbReference>
<evidence type="ECO:0000256" key="6">
    <source>
        <dbReference type="ARBA" id="ARBA00022741"/>
    </source>
</evidence>
<dbReference type="GO" id="GO:0005524">
    <property type="term" value="F:ATP binding"/>
    <property type="evidence" value="ECO:0007669"/>
    <property type="project" value="UniProtKB-KW"/>
</dbReference>
<feature type="domain" description="PAC" evidence="13">
    <location>
        <begin position="430"/>
        <end position="482"/>
    </location>
</feature>
<dbReference type="SMART" id="SM00387">
    <property type="entry name" value="HATPase_c"/>
    <property type="match status" value="1"/>
</dbReference>
<dbReference type="CDD" id="cd00130">
    <property type="entry name" value="PAS"/>
    <property type="match status" value="3"/>
</dbReference>
<evidence type="ECO:0000256" key="4">
    <source>
        <dbReference type="ARBA" id="ARBA00022553"/>
    </source>
</evidence>
<feature type="domain" description="PAS" evidence="12">
    <location>
        <begin position="483"/>
        <end position="527"/>
    </location>
</feature>
<evidence type="ECO:0000256" key="10">
    <source>
        <dbReference type="SAM" id="Phobius"/>
    </source>
</evidence>
<evidence type="ECO:0000256" key="1">
    <source>
        <dbReference type="ARBA" id="ARBA00000085"/>
    </source>
</evidence>
<dbReference type="InterPro" id="IPR013767">
    <property type="entry name" value="PAS_fold"/>
</dbReference>
<keyword evidence="7" id="KW-0418">Kinase</keyword>
<dbReference type="Gene3D" id="3.30.565.10">
    <property type="entry name" value="Histidine kinase-like ATPase, C-terminal domain"/>
    <property type="match status" value="1"/>
</dbReference>
<dbReference type="Gene3D" id="3.30.450.20">
    <property type="entry name" value="PAS domain"/>
    <property type="match status" value="3"/>
</dbReference>
<evidence type="ECO:0000259" key="13">
    <source>
        <dbReference type="PROSITE" id="PS50113"/>
    </source>
</evidence>
<dbReference type="PANTHER" id="PTHR43065:SF46">
    <property type="entry name" value="C4-DICARBOXYLATE TRANSPORT SENSOR PROTEIN DCTB"/>
    <property type="match status" value="1"/>
</dbReference>
<feature type="domain" description="PAC" evidence="13">
    <location>
        <begin position="561"/>
        <end position="613"/>
    </location>
</feature>
<dbReference type="SMART" id="SM00304">
    <property type="entry name" value="HAMP"/>
    <property type="match status" value="1"/>
</dbReference>
<evidence type="ECO:0000256" key="9">
    <source>
        <dbReference type="ARBA" id="ARBA00023012"/>
    </source>
</evidence>
<evidence type="ECO:0000259" key="11">
    <source>
        <dbReference type="PROSITE" id="PS50109"/>
    </source>
</evidence>
<dbReference type="Pfam" id="PF02518">
    <property type="entry name" value="HATPase_c"/>
    <property type="match status" value="1"/>
</dbReference>
<dbReference type="GO" id="GO:0016020">
    <property type="term" value="C:membrane"/>
    <property type="evidence" value="ECO:0007669"/>
    <property type="project" value="UniProtKB-SubCell"/>
</dbReference>
<name>A0A3N5BAJ0_9THEO</name>
<keyword evidence="10" id="KW-1133">Transmembrane helix</keyword>
<dbReference type="RefSeq" id="WP_123931259.1">
    <property type="nucleotide sequence ID" value="NZ_RKRE01000003.1"/>
</dbReference>
<feature type="transmembrane region" description="Helical" evidence="10">
    <location>
        <begin position="244"/>
        <end position="265"/>
    </location>
</feature>
<keyword evidence="8" id="KW-0067">ATP-binding</keyword>
<evidence type="ECO:0000259" key="12">
    <source>
        <dbReference type="PROSITE" id="PS50112"/>
    </source>
</evidence>
<keyword evidence="9" id="KW-0902">Two-component regulatory system</keyword>
<dbReference type="PROSITE" id="PS50113">
    <property type="entry name" value="PAC"/>
    <property type="match status" value="3"/>
</dbReference>
<dbReference type="SUPFAM" id="SSF55785">
    <property type="entry name" value="PYP-like sensor domain (PAS domain)"/>
    <property type="match status" value="3"/>
</dbReference>
<dbReference type="PRINTS" id="PR00344">
    <property type="entry name" value="BCTRLSENSOR"/>
</dbReference>
<dbReference type="Pfam" id="PF13426">
    <property type="entry name" value="PAS_9"/>
    <property type="match status" value="1"/>
</dbReference>
<dbReference type="NCBIfam" id="TIGR00229">
    <property type="entry name" value="sensory_box"/>
    <property type="match status" value="3"/>
</dbReference>
<protein>
    <recommendedName>
        <fullName evidence="3">histidine kinase</fullName>
        <ecNumber evidence="3">2.7.13.3</ecNumber>
    </recommendedName>
</protein>
<dbReference type="EC" id="2.7.13.3" evidence="3"/>
<dbReference type="InterPro" id="IPR005467">
    <property type="entry name" value="His_kinase_dom"/>
</dbReference>
<keyword evidence="4" id="KW-0597">Phosphoprotein</keyword>
<accession>A0A3N5BAJ0</accession>
<dbReference type="SMART" id="SM00086">
    <property type="entry name" value="PAC"/>
    <property type="match status" value="3"/>
</dbReference>
<dbReference type="EMBL" id="RKRE01000003">
    <property type="protein sequence ID" value="RPF42715.1"/>
    <property type="molecule type" value="Genomic_DNA"/>
</dbReference>
<proteinExistence type="predicted"/>
<feature type="domain" description="PAS" evidence="12">
    <location>
        <begin position="614"/>
        <end position="659"/>
    </location>
</feature>
<gene>
    <name evidence="15" type="ORF">EDD75_1825</name>
</gene>
<comment type="caution">
    <text evidence="15">The sequence shown here is derived from an EMBL/GenBank/DDBJ whole genome shotgun (WGS) entry which is preliminary data.</text>
</comment>
<dbReference type="Gene3D" id="6.10.340.10">
    <property type="match status" value="1"/>
</dbReference>
<dbReference type="Pfam" id="PF00989">
    <property type="entry name" value="PAS"/>
    <property type="match status" value="2"/>
</dbReference>
<feature type="transmembrane region" description="Helical" evidence="10">
    <location>
        <begin position="277"/>
        <end position="300"/>
    </location>
</feature>
<reference evidence="15 16" key="1">
    <citation type="submission" date="2018-11" db="EMBL/GenBank/DDBJ databases">
        <title>Genomic Encyclopedia of Type Strains, Phase IV (KMG-IV): sequencing the most valuable type-strain genomes for metagenomic binning, comparative biology and taxonomic classification.</title>
        <authorList>
            <person name="Goeker M."/>
        </authorList>
    </citation>
    <scope>NUCLEOTIDE SEQUENCE [LARGE SCALE GENOMIC DNA]</scope>
    <source>
        <strain evidence="15 16">DSM 102936</strain>
    </source>
</reference>
<dbReference type="InterPro" id="IPR035965">
    <property type="entry name" value="PAS-like_dom_sf"/>
</dbReference>
<dbReference type="SUPFAM" id="SSF47384">
    <property type="entry name" value="Homodimeric domain of signal transducing histidine kinase"/>
    <property type="match status" value="1"/>
</dbReference>
<organism evidence="15 16">
    <name type="scientific">Thermodesulfitimonas autotrophica</name>
    <dbReference type="NCBI Taxonomy" id="1894989"/>
    <lineage>
        <taxon>Bacteria</taxon>
        <taxon>Bacillati</taxon>
        <taxon>Bacillota</taxon>
        <taxon>Clostridia</taxon>
        <taxon>Thermoanaerobacterales</taxon>
        <taxon>Thermoanaerobacteraceae</taxon>
        <taxon>Thermodesulfitimonas</taxon>
    </lineage>
</organism>
<dbReference type="InterPro" id="IPR003594">
    <property type="entry name" value="HATPase_dom"/>
</dbReference>
<dbReference type="InterPro" id="IPR003660">
    <property type="entry name" value="HAMP_dom"/>
</dbReference>
<evidence type="ECO:0000256" key="7">
    <source>
        <dbReference type="ARBA" id="ARBA00022777"/>
    </source>
</evidence>
<evidence type="ECO:0000256" key="2">
    <source>
        <dbReference type="ARBA" id="ARBA00004370"/>
    </source>
</evidence>
<dbReference type="InterPro" id="IPR004358">
    <property type="entry name" value="Sig_transdc_His_kin-like_C"/>
</dbReference>
<evidence type="ECO:0000259" key="14">
    <source>
        <dbReference type="PROSITE" id="PS50885"/>
    </source>
</evidence>
<dbReference type="CDD" id="cd06225">
    <property type="entry name" value="HAMP"/>
    <property type="match status" value="1"/>
</dbReference>
<keyword evidence="10" id="KW-0472">Membrane</keyword>
<dbReference type="PANTHER" id="PTHR43065">
    <property type="entry name" value="SENSOR HISTIDINE KINASE"/>
    <property type="match status" value="1"/>
</dbReference>
<evidence type="ECO:0000313" key="15">
    <source>
        <dbReference type="EMBL" id="RPF42715.1"/>
    </source>
</evidence>
<dbReference type="InterPro" id="IPR036097">
    <property type="entry name" value="HisK_dim/P_sf"/>
</dbReference>
<evidence type="ECO:0000313" key="16">
    <source>
        <dbReference type="Proteomes" id="UP000282654"/>
    </source>
</evidence>
<evidence type="ECO:0000256" key="8">
    <source>
        <dbReference type="ARBA" id="ARBA00022840"/>
    </source>
</evidence>
<comment type="subcellular location">
    <subcellularLocation>
        <location evidence="2">Membrane</location>
    </subcellularLocation>
</comment>